<dbReference type="InterPro" id="IPR017449">
    <property type="entry name" value="Pro-tRNA_synth_II"/>
</dbReference>
<dbReference type="PRINTS" id="PR01046">
    <property type="entry name" value="TRNASYNTHPRO"/>
</dbReference>
<proteinExistence type="inferred from homology"/>
<dbReference type="InterPro" id="IPR004499">
    <property type="entry name" value="Pro-tRNA-ligase_IIa_arc-type"/>
</dbReference>
<dbReference type="CDD" id="cd00778">
    <property type="entry name" value="ProRS_core_arch_euk"/>
    <property type="match status" value="1"/>
</dbReference>
<dbReference type="SUPFAM" id="SSF64586">
    <property type="entry name" value="C-terminal domain of ProRS"/>
    <property type="match status" value="1"/>
</dbReference>
<name>A0A2T2WNF5_9FIRM</name>
<keyword evidence="2 8" id="KW-0436">Ligase</keyword>
<dbReference type="HAMAP" id="MF_01571">
    <property type="entry name" value="Pro_tRNA_synth_type3"/>
    <property type="match status" value="1"/>
</dbReference>
<evidence type="ECO:0000256" key="6">
    <source>
        <dbReference type="ARBA" id="ARBA00023146"/>
    </source>
</evidence>
<dbReference type="Pfam" id="PF00587">
    <property type="entry name" value="tRNA-synt_2b"/>
    <property type="match status" value="1"/>
</dbReference>
<dbReference type="GO" id="GO:0004827">
    <property type="term" value="F:proline-tRNA ligase activity"/>
    <property type="evidence" value="ECO:0007669"/>
    <property type="project" value="UniProtKB-UniRule"/>
</dbReference>
<evidence type="ECO:0000256" key="3">
    <source>
        <dbReference type="ARBA" id="ARBA00022741"/>
    </source>
</evidence>
<dbReference type="NCBIfam" id="TIGR00408">
    <property type="entry name" value="proS_fam_I"/>
    <property type="match status" value="1"/>
</dbReference>
<dbReference type="Gene3D" id="3.30.930.10">
    <property type="entry name" value="Bira Bifunctional Protein, Domain 2"/>
    <property type="match status" value="1"/>
</dbReference>
<organism evidence="10 11">
    <name type="scientific">Sulfobacillus acidophilus</name>
    <dbReference type="NCBI Taxonomy" id="53633"/>
    <lineage>
        <taxon>Bacteria</taxon>
        <taxon>Bacillati</taxon>
        <taxon>Bacillota</taxon>
        <taxon>Clostridia</taxon>
        <taxon>Eubacteriales</taxon>
        <taxon>Clostridiales Family XVII. Incertae Sedis</taxon>
        <taxon>Sulfobacillus</taxon>
    </lineage>
</organism>
<dbReference type="FunFam" id="3.30.930.10:FF:000037">
    <property type="entry name" value="Proline--tRNA ligase"/>
    <property type="match status" value="1"/>
</dbReference>
<dbReference type="GO" id="GO:0017101">
    <property type="term" value="C:aminoacyl-tRNA synthetase multienzyme complex"/>
    <property type="evidence" value="ECO:0007669"/>
    <property type="project" value="TreeGrafter"/>
</dbReference>
<dbReference type="CDD" id="cd00862">
    <property type="entry name" value="ProRS_anticodon_zinc"/>
    <property type="match status" value="1"/>
</dbReference>
<dbReference type="GO" id="GO:0005524">
    <property type="term" value="F:ATP binding"/>
    <property type="evidence" value="ECO:0007669"/>
    <property type="project" value="UniProtKB-UniRule"/>
</dbReference>
<dbReference type="SUPFAM" id="SSF55681">
    <property type="entry name" value="Class II aaRS and biotin synthetases"/>
    <property type="match status" value="1"/>
</dbReference>
<keyword evidence="3 8" id="KW-0547">Nucleotide-binding</keyword>
<dbReference type="Gene3D" id="3.40.50.800">
    <property type="entry name" value="Anticodon-binding domain"/>
    <property type="match status" value="1"/>
</dbReference>
<feature type="domain" description="Aminoacyl-transfer RNA synthetases class-II family profile" evidence="9">
    <location>
        <begin position="42"/>
        <end position="283"/>
    </location>
</feature>
<evidence type="ECO:0000256" key="1">
    <source>
        <dbReference type="ARBA" id="ARBA00022490"/>
    </source>
</evidence>
<dbReference type="InterPro" id="IPR002316">
    <property type="entry name" value="Pro-tRNA-ligase_IIa"/>
</dbReference>
<comment type="subcellular location">
    <subcellularLocation>
        <location evidence="8">Cytoplasm</location>
    </subcellularLocation>
</comment>
<evidence type="ECO:0000313" key="11">
    <source>
        <dbReference type="Proteomes" id="UP000241848"/>
    </source>
</evidence>
<dbReference type="InterPro" id="IPR036621">
    <property type="entry name" value="Anticodon-bd_dom_sf"/>
</dbReference>
<keyword evidence="4 8" id="KW-0067">ATP-binding</keyword>
<dbReference type="Proteomes" id="UP000241848">
    <property type="component" value="Unassembled WGS sequence"/>
</dbReference>
<dbReference type="EMBL" id="PXYV01000003">
    <property type="protein sequence ID" value="PSR23767.1"/>
    <property type="molecule type" value="Genomic_DNA"/>
</dbReference>
<dbReference type="PANTHER" id="PTHR43382:SF2">
    <property type="entry name" value="BIFUNCTIONAL GLUTAMATE_PROLINE--TRNA LIGASE"/>
    <property type="match status" value="1"/>
</dbReference>
<dbReference type="Pfam" id="PF09180">
    <property type="entry name" value="ProRS-C_1"/>
    <property type="match status" value="1"/>
</dbReference>
<protein>
    <recommendedName>
        <fullName evidence="8">Proline--tRNA ligase</fullName>
        <ecNumber evidence="8">6.1.1.15</ecNumber>
    </recommendedName>
    <alternativeName>
        <fullName evidence="8">Prolyl-tRNA synthetase</fullName>
        <shortName evidence="8">ProRS</shortName>
    </alternativeName>
</protein>
<evidence type="ECO:0000259" key="9">
    <source>
        <dbReference type="PROSITE" id="PS50862"/>
    </source>
</evidence>
<dbReference type="FunFam" id="3.40.50.800:FF:000005">
    <property type="entry name" value="bifunctional glutamate/proline--tRNA ligase"/>
    <property type="match status" value="1"/>
</dbReference>
<comment type="catalytic activity">
    <reaction evidence="7 8">
        <text>tRNA(Pro) + L-proline + ATP = L-prolyl-tRNA(Pro) + AMP + diphosphate</text>
        <dbReference type="Rhea" id="RHEA:14305"/>
        <dbReference type="Rhea" id="RHEA-COMP:9700"/>
        <dbReference type="Rhea" id="RHEA-COMP:9702"/>
        <dbReference type="ChEBI" id="CHEBI:30616"/>
        <dbReference type="ChEBI" id="CHEBI:33019"/>
        <dbReference type="ChEBI" id="CHEBI:60039"/>
        <dbReference type="ChEBI" id="CHEBI:78442"/>
        <dbReference type="ChEBI" id="CHEBI:78532"/>
        <dbReference type="ChEBI" id="CHEBI:456215"/>
        <dbReference type="EC" id="6.1.1.15"/>
    </reaction>
</comment>
<dbReference type="InterPro" id="IPR006195">
    <property type="entry name" value="aa-tRNA-synth_II"/>
</dbReference>
<evidence type="ECO:0000256" key="7">
    <source>
        <dbReference type="ARBA" id="ARBA00047671"/>
    </source>
</evidence>
<dbReference type="InterPro" id="IPR004154">
    <property type="entry name" value="Anticodon-bd"/>
</dbReference>
<dbReference type="PROSITE" id="PS50862">
    <property type="entry name" value="AA_TRNA_LIGASE_II"/>
    <property type="match status" value="1"/>
</dbReference>
<dbReference type="InterPro" id="IPR016061">
    <property type="entry name" value="Pro-tRNA_ligase_II_C"/>
</dbReference>
<dbReference type="GO" id="GO:0006433">
    <property type="term" value="P:prolyl-tRNA aminoacylation"/>
    <property type="evidence" value="ECO:0007669"/>
    <property type="project" value="UniProtKB-UniRule"/>
</dbReference>
<dbReference type="Gene3D" id="3.30.110.30">
    <property type="entry name" value="C-terminal domain of ProRS"/>
    <property type="match status" value="1"/>
</dbReference>
<comment type="subunit">
    <text evidence="8">Homodimer.</text>
</comment>
<comment type="domain">
    <text evidence="8">Consists of three domains: the N-terminal catalytic domain, the anticodon-binding domain and the C-terminal extension.</text>
</comment>
<comment type="similarity">
    <text evidence="8">Belongs to the class-II aminoacyl-tRNA synthetase family. ProS type 3 subfamily.</text>
</comment>
<dbReference type="InterPro" id="IPR002314">
    <property type="entry name" value="aa-tRNA-synt_IIb"/>
</dbReference>
<dbReference type="InterPro" id="IPR045864">
    <property type="entry name" value="aa-tRNA-synth_II/BPL/LPL"/>
</dbReference>
<keyword evidence="1 8" id="KW-0963">Cytoplasm</keyword>
<dbReference type="EC" id="6.1.1.15" evidence="8"/>
<comment type="caution">
    <text evidence="10">The sequence shown here is derived from an EMBL/GenBank/DDBJ whole genome shotgun (WGS) entry which is preliminary data.</text>
</comment>
<comment type="function">
    <text evidence="8">Catalyzes the attachment of proline to tRNA(Pro) in a two-step reaction: proline is first activated by ATP to form Pro-AMP and then transferred to the acceptor end of tRNA(Pro).</text>
</comment>
<dbReference type="GO" id="GO:0005737">
    <property type="term" value="C:cytoplasm"/>
    <property type="evidence" value="ECO:0007669"/>
    <property type="project" value="UniProtKB-SubCell"/>
</dbReference>
<reference evidence="10 11" key="1">
    <citation type="journal article" date="2014" name="BMC Genomics">
        <title>Comparison of environmental and isolate Sulfobacillus genomes reveals diverse carbon, sulfur, nitrogen, and hydrogen metabolisms.</title>
        <authorList>
            <person name="Justice N.B."/>
            <person name="Norman A."/>
            <person name="Brown C.T."/>
            <person name="Singh A."/>
            <person name="Thomas B.C."/>
            <person name="Banfield J.F."/>
        </authorList>
    </citation>
    <scope>NUCLEOTIDE SEQUENCE [LARGE SCALE GENOMIC DNA]</scope>
    <source>
        <strain evidence="10">AMDSBA3</strain>
    </source>
</reference>
<evidence type="ECO:0000256" key="8">
    <source>
        <dbReference type="HAMAP-Rule" id="MF_01571"/>
    </source>
</evidence>
<keyword evidence="5 8" id="KW-0648">Protein biosynthesis</keyword>
<evidence type="ECO:0000256" key="4">
    <source>
        <dbReference type="ARBA" id="ARBA00022840"/>
    </source>
</evidence>
<dbReference type="SMART" id="SM00946">
    <property type="entry name" value="ProRS-C_1"/>
    <property type="match status" value="1"/>
</dbReference>
<evidence type="ECO:0000256" key="2">
    <source>
        <dbReference type="ARBA" id="ARBA00022598"/>
    </source>
</evidence>
<dbReference type="InterPro" id="IPR033721">
    <property type="entry name" value="ProRS_core_arch_euk"/>
</dbReference>
<evidence type="ECO:0000256" key="5">
    <source>
        <dbReference type="ARBA" id="ARBA00022917"/>
    </source>
</evidence>
<sequence>MENVLKEITPKSVDYSQWYVDVIKKADMVDYAPIKGFMVIKPYGYRIWEFIQDAMNAEFRATGHENAYFPLLIPENLLLREAEHVEGFSPEVAWVTVGGGEVLAERLAVRPTSETIVGAMYARWIQSYRDLPVLMNQWSNVVRWEKATRPFLRTTEFLWQEGHTVHRTESEAEAETRQQLEIYRRVIEQELAIPVIAGRKSAGERFAGAIDTYTLEALMGDGRALQIATSHFLGQNFAKAFNIQFLDEDGVQKYGWTTSWGSSTRMIGGLIMVHGDDKGLRIPPRVAPLQVVIVPITRGSEGEQVLRYARELETRLKSRFRVRLDDRAEYTPGYKYNDWEMRGVPLRIEVGPRDVANQALVLARRDTGAKETVSRDRLEETVVNQLTAIQHNLFAQALQEQHRNRRSVTHYREVEKYGYRGLFDGDWCGRESCADTLKTETGMTIRCLPLDGPTIQTGCVVCGQLAVSHIVFARAY</sequence>
<dbReference type="PANTHER" id="PTHR43382">
    <property type="entry name" value="PROLYL-TRNA SYNTHETASE"/>
    <property type="match status" value="1"/>
</dbReference>
<gene>
    <name evidence="8" type="primary">proS</name>
    <name evidence="10" type="ORF">C7B45_01760</name>
</gene>
<dbReference type="GO" id="GO:0140096">
    <property type="term" value="F:catalytic activity, acting on a protein"/>
    <property type="evidence" value="ECO:0007669"/>
    <property type="project" value="UniProtKB-ARBA"/>
</dbReference>
<accession>A0A2T2WNF5</accession>
<dbReference type="GO" id="GO:0016740">
    <property type="term" value="F:transferase activity"/>
    <property type="evidence" value="ECO:0007669"/>
    <property type="project" value="UniProtKB-ARBA"/>
</dbReference>
<dbReference type="Pfam" id="PF03129">
    <property type="entry name" value="HGTP_anticodon"/>
    <property type="match status" value="1"/>
</dbReference>
<evidence type="ECO:0000313" key="10">
    <source>
        <dbReference type="EMBL" id="PSR23767.1"/>
    </source>
</evidence>
<dbReference type="AlphaFoldDB" id="A0A2T2WNF5"/>
<dbReference type="SUPFAM" id="SSF52954">
    <property type="entry name" value="Class II aaRS ABD-related"/>
    <property type="match status" value="1"/>
</dbReference>
<keyword evidence="6 8" id="KW-0030">Aminoacyl-tRNA synthetase</keyword>